<evidence type="ECO:0000313" key="1">
    <source>
        <dbReference type="EMBL" id="MBB5373992.1"/>
    </source>
</evidence>
<keyword evidence="2" id="KW-1185">Reference proteome</keyword>
<proteinExistence type="predicted"/>
<protein>
    <submittedName>
        <fullName evidence="1">Uncharacterized protein</fullName>
    </submittedName>
</protein>
<accession>A0A840VUZ0</accession>
<comment type="caution">
    <text evidence="1">The sequence shown here is derived from an EMBL/GenBank/DDBJ whole genome shotgun (WGS) entry which is preliminary data.</text>
</comment>
<evidence type="ECO:0000313" key="2">
    <source>
        <dbReference type="Proteomes" id="UP000553706"/>
    </source>
</evidence>
<reference evidence="1 2" key="1">
    <citation type="submission" date="2020-08" db="EMBL/GenBank/DDBJ databases">
        <title>Genomic Encyclopedia of Type Strains, Phase IV (KMG-IV): sequencing the most valuable type-strain genomes for metagenomic binning, comparative biology and taxonomic classification.</title>
        <authorList>
            <person name="Goeker M."/>
        </authorList>
    </citation>
    <scope>NUCLEOTIDE SEQUENCE [LARGE SCALE GENOMIC DNA]</scope>
    <source>
        <strain evidence="1 2">DSM 27026</strain>
    </source>
</reference>
<name>A0A840VUZ0_9PROT</name>
<organism evidence="1 2">
    <name type="scientific">Acidocella aromatica</name>
    <dbReference type="NCBI Taxonomy" id="1303579"/>
    <lineage>
        <taxon>Bacteria</taxon>
        <taxon>Pseudomonadati</taxon>
        <taxon>Pseudomonadota</taxon>
        <taxon>Alphaproteobacteria</taxon>
        <taxon>Acetobacterales</taxon>
        <taxon>Acidocellaceae</taxon>
        <taxon>Acidocella</taxon>
    </lineage>
</organism>
<dbReference type="RefSeq" id="WP_183267009.1">
    <property type="nucleotide sequence ID" value="NZ_JACHFJ010000011.1"/>
</dbReference>
<gene>
    <name evidence="1" type="ORF">HNP71_002259</name>
</gene>
<dbReference type="AlphaFoldDB" id="A0A840VUZ0"/>
<sequence length="235" mass="25990">MKDVEDTLAKFLEMVRSNQLANRSNHADWYAIIKTIDDCFVRGGANLVNPQPVMGGILFLRCQYAFKTAAGMALAGQVTEVFVMLRSVLEYAGYALLIHDNAALQDVWLGRHVSPTDKRAQKDAFRISDVKSAVKRHDARLGEIFDESYERTVDFGGHPNPHAAFSAMHMDEDEGQTGLTALAISNDVTVVQHALKSTAQIGLTALHIFQHVFTAKFELLGIREVMEGLMATGRL</sequence>
<dbReference type="Proteomes" id="UP000553706">
    <property type="component" value="Unassembled WGS sequence"/>
</dbReference>
<dbReference type="EMBL" id="JACHFJ010000011">
    <property type="protein sequence ID" value="MBB5373992.1"/>
    <property type="molecule type" value="Genomic_DNA"/>
</dbReference>